<comment type="caution">
    <text evidence="2">The sequence shown here is derived from an EMBL/GenBank/DDBJ whole genome shotgun (WGS) entry which is preliminary data.</text>
</comment>
<evidence type="ECO:0000313" key="3">
    <source>
        <dbReference type="Proteomes" id="UP001500469"/>
    </source>
</evidence>
<dbReference type="EMBL" id="BAAAFI010000002">
    <property type="protein sequence ID" value="GAA0877478.1"/>
    <property type="molecule type" value="Genomic_DNA"/>
</dbReference>
<reference evidence="2 3" key="1">
    <citation type="journal article" date="2019" name="Int. J. Syst. Evol. Microbiol.">
        <title>The Global Catalogue of Microorganisms (GCM) 10K type strain sequencing project: providing services to taxonomists for standard genome sequencing and annotation.</title>
        <authorList>
            <consortium name="The Broad Institute Genomics Platform"/>
            <consortium name="The Broad Institute Genome Sequencing Center for Infectious Disease"/>
            <person name="Wu L."/>
            <person name="Ma J."/>
        </authorList>
    </citation>
    <scope>NUCLEOTIDE SEQUENCE [LARGE SCALE GENOMIC DNA]</scope>
    <source>
        <strain evidence="2 3">JCM 16112</strain>
    </source>
</reference>
<dbReference type="Pfam" id="PF01370">
    <property type="entry name" value="Epimerase"/>
    <property type="match status" value="1"/>
</dbReference>
<organism evidence="2 3">
    <name type="scientific">Algoriphagus jejuensis</name>
    <dbReference type="NCBI Taxonomy" id="419934"/>
    <lineage>
        <taxon>Bacteria</taxon>
        <taxon>Pseudomonadati</taxon>
        <taxon>Bacteroidota</taxon>
        <taxon>Cytophagia</taxon>
        <taxon>Cytophagales</taxon>
        <taxon>Cyclobacteriaceae</taxon>
        <taxon>Algoriphagus</taxon>
    </lineage>
</organism>
<proteinExistence type="predicted"/>
<dbReference type="SUPFAM" id="SSF51735">
    <property type="entry name" value="NAD(P)-binding Rossmann-fold domains"/>
    <property type="match status" value="1"/>
</dbReference>
<evidence type="ECO:0000259" key="1">
    <source>
        <dbReference type="Pfam" id="PF01370"/>
    </source>
</evidence>
<dbReference type="PANTHER" id="PTHR48079">
    <property type="entry name" value="PROTEIN YEEZ"/>
    <property type="match status" value="1"/>
</dbReference>
<dbReference type="InterPro" id="IPR036291">
    <property type="entry name" value="NAD(P)-bd_dom_sf"/>
</dbReference>
<evidence type="ECO:0000313" key="2">
    <source>
        <dbReference type="EMBL" id="GAA0877478.1"/>
    </source>
</evidence>
<dbReference type="Proteomes" id="UP001500469">
    <property type="component" value="Unassembled WGS sequence"/>
</dbReference>
<dbReference type="InterPro" id="IPR001509">
    <property type="entry name" value="Epimerase_deHydtase"/>
</dbReference>
<dbReference type="RefSeq" id="WP_343848174.1">
    <property type="nucleotide sequence ID" value="NZ_BAAAFI010000002.1"/>
</dbReference>
<name>A0ABN1MVN3_9BACT</name>
<gene>
    <name evidence="2" type="ORF">GCM10009119_04460</name>
</gene>
<sequence>MNILITGITGFFGSELAREFSQMGNIHGLKRRGSTTSLLDTYGFPIHWHHGELSDSDSLLDALTGIDLVIHCAGLVSFSAKDKNRLYEVNTIGTANLVNAMLIAGVTKLVHVSSVAAIGRSPELKVITEEYKWTDSPLNTEYAVSKYLAELEAWRGEQEGIELIVINPSVLLGKASYGKSSTTIYGYVLNENRFFPNGDLNYIDVRDAAKITKLLVEKGAWGERFILNREAISFEVFFGAVAAIFGKRAPNLPLSDWQVSVFLWVVTLFRFLGLNAFPVDKKTAKLSQQKIYFDNSKTQKLLAYDYFSLKESLEWAKRP</sequence>
<dbReference type="Gene3D" id="3.40.50.720">
    <property type="entry name" value="NAD(P)-binding Rossmann-like Domain"/>
    <property type="match status" value="1"/>
</dbReference>
<dbReference type="PANTHER" id="PTHR48079:SF6">
    <property type="entry name" value="NAD(P)-BINDING DOMAIN-CONTAINING PROTEIN-RELATED"/>
    <property type="match status" value="1"/>
</dbReference>
<protein>
    <submittedName>
        <fullName evidence="2">NAD-dependent epimerase/dehydratase family protein</fullName>
    </submittedName>
</protein>
<accession>A0ABN1MVN3</accession>
<dbReference type="InterPro" id="IPR051783">
    <property type="entry name" value="NAD(P)-dependent_oxidoreduct"/>
</dbReference>
<feature type="domain" description="NAD-dependent epimerase/dehydratase" evidence="1">
    <location>
        <begin position="3"/>
        <end position="218"/>
    </location>
</feature>
<keyword evidence="3" id="KW-1185">Reference proteome</keyword>